<dbReference type="Pfam" id="PF26138">
    <property type="entry name" value="DUF8040"/>
    <property type="match status" value="1"/>
</dbReference>
<protein>
    <submittedName>
        <fullName evidence="10">Protein ALP1-like</fullName>
    </submittedName>
</protein>
<dbReference type="GO" id="GO:0005634">
    <property type="term" value="C:nucleus"/>
    <property type="evidence" value="ECO:0007669"/>
    <property type="project" value="UniProtKB-SubCell"/>
</dbReference>
<evidence type="ECO:0000256" key="4">
    <source>
        <dbReference type="ARBA" id="ARBA00022722"/>
    </source>
</evidence>
<feature type="domain" description="DUF8040" evidence="9">
    <location>
        <begin position="118"/>
        <end position="198"/>
    </location>
</feature>
<reference evidence="10 11" key="1">
    <citation type="submission" date="2019-08" db="EMBL/GenBank/DDBJ databases">
        <title>Whole genome of Aphis craccivora.</title>
        <authorList>
            <person name="Voronova N.V."/>
            <person name="Shulinski R.S."/>
            <person name="Bandarenka Y.V."/>
            <person name="Zhorov D.G."/>
            <person name="Warner D."/>
        </authorList>
    </citation>
    <scope>NUCLEOTIDE SEQUENCE [LARGE SCALE GENOMIC DNA]</scope>
    <source>
        <strain evidence="10">180601</strain>
        <tissue evidence="10">Whole Body</tissue>
    </source>
</reference>
<dbReference type="EMBL" id="VUJU01008453">
    <property type="protein sequence ID" value="KAF0730478.1"/>
    <property type="molecule type" value="Genomic_DNA"/>
</dbReference>
<name>A0A6G0WSL8_APHCR</name>
<dbReference type="GO" id="GO:0004518">
    <property type="term" value="F:nuclease activity"/>
    <property type="evidence" value="ECO:0007669"/>
    <property type="project" value="UniProtKB-KW"/>
</dbReference>
<dbReference type="GO" id="GO:0046872">
    <property type="term" value="F:metal ion binding"/>
    <property type="evidence" value="ECO:0007669"/>
    <property type="project" value="UniProtKB-KW"/>
</dbReference>
<comment type="caution">
    <text evidence="10">The sequence shown here is derived from an EMBL/GenBank/DDBJ whole genome shotgun (WGS) entry which is preliminary data.</text>
</comment>
<comment type="cofactor">
    <cofactor evidence="1">
        <name>a divalent metal cation</name>
        <dbReference type="ChEBI" id="CHEBI:60240"/>
    </cofactor>
</comment>
<evidence type="ECO:0000256" key="1">
    <source>
        <dbReference type="ARBA" id="ARBA00001968"/>
    </source>
</evidence>
<organism evidence="10 11">
    <name type="scientific">Aphis craccivora</name>
    <name type="common">Cowpea aphid</name>
    <dbReference type="NCBI Taxonomy" id="307492"/>
    <lineage>
        <taxon>Eukaryota</taxon>
        <taxon>Metazoa</taxon>
        <taxon>Ecdysozoa</taxon>
        <taxon>Arthropoda</taxon>
        <taxon>Hexapoda</taxon>
        <taxon>Insecta</taxon>
        <taxon>Pterygota</taxon>
        <taxon>Neoptera</taxon>
        <taxon>Paraneoptera</taxon>
        <taxon>Hemiptera</taxon>
        <taxon>Sternorrhyncha</taxon>
        <taxon>Aphidomorpha</taxon>
        <taxon>Aphidoidea</taxon>
        <taxon>Aphididae</taxon>
        <taxon>Aphidini</taxon>
        <taxon>Aphis</taxon>
        <taxon>Aphis</taxon>
    </lineage>
</organism>
<dbReference type="Proteomes" id="UP000478052">
    <property type="component" value="Unassembled WGS sequence"/>
</dbReference>
<evidence type="ECO:0000313" key="10">
    <source>
        <dbReference type="EMBL" id="KAF0730478.1"/>
    </source>
</evidence>
<evidence type="ECO:0000256" key="3">
    <source>
        <dbReference type="ARBA" id="ARBA00006958"/>
    </source>
</evidence>
<comment type="similarity">
    <text evidence="3">Belongs to the HARBI1 family.</text>
</comment>
<gene>
    <name evidence="10" type="ORF">FWK35_00028594</name>
</gene>
<feature type="domain" description="DDE Tnp4" evidence="8">
    <location>
        <begin position="235"/>
        <end position="394"/>
    </location>
</feature>
<proteinExistence type="inferred from homology"/>
<comment type="subcellular location">
    <subcellularLocation>
        <location evidence="2">Nucleus</location>
    </subcellularLocation>
</comment>
<feature type="non-terminal residue" evidence="10">
    <location>
        <position position="588"/>
    </location>
</feature>
<sequence length="588" mass="68442">MNRNVITKKQRMSTIGSGLIEIERFRKCSKTFIIKNSENYIYHVYMQQLMRIESQSQKNLRLALMNLNVSYYQQTVQCLRKTCKIIPSIEMPRMRRIYAKERSDHWWQYIVKTQFDDKDWVENFRMSKATFYFLVEQLKNELESHAVSIIREAVPIDKQVAITVYKLASCCEYRVVGNAFGVHKSTVKKYFYKVVNAINFVLFSKYIVFPDKTEALRIAADVEKKTGMVQVMGMIDGTHIPIMAPADGRLDYVNRKGWTSIILQAVVDHEYQIRDICCKHPGSCHDAFVLKDSNLFKNADMLIPTQMRKIQEIDVPLMILGDPAYPLLPWIMKGYTGKLTNEQDSFNTYLSSARMAVENTFGRMKGRWRCLQKRIDIHYSFVPKVVSACAILHNIVERKHEEFNSSWLKSVNATNAMFPQPNSRLLTYRNENVNSMLILKLKQSCIKTSIKFNLHVDVTYIHPITHEKQDVALKTSNVLACNSSDFASLLNTKFNKILAEESEFIAKGSGWTLVSIDGLQLRINLVNPLKRGIYLDLPKFIREKKSIINVKNKNEYCFKYSILTKYDMRSNKSRFNQKYFDFLEKKSG</sequence>
<dbReference type="Pfam" id="PF13359">
    <property type="entry name" value="DDE_Tnp_4"/>
    <property type="match status" value="1"/>
</dbReference>
<evidence type="ECO:0000256" key="5">
    <source>
        <dbReference type="ARBA" id="ARBA00022723"/>
    </source>
</evidence>
<evidence type="ECO:0000313" key="11">
    <source>
        <dbReference type="Proteomes" id="UP000478052"/>
    </source>
</evidence>
<keyword evidence="4" id="KW-0540">Nuclease</keyword>
<dbReference type="InterPro" id="IPR045249">
    <property type="entry name" value="HARBI1-like"/>
</dbReference>
<evidence type="ECO:0000259" key="8">
    <source>
        <dbReference type="Pfam" id="PF13359"/>
    </source>
</evidence>
<keyword evidence="7" id="KW-0539">Nucleus</keyword>
<evidence type="ECO:0000256" key="7">
    <source>
        <dbReference type="ARBA" id="ARBA00023242"/>
    </source>
</evidence>
<keyword evidence="5" id="KW-0479">Metal-binding</keyword>
<accession>A0A6G0WSL8</accession>
<dbReference type="GO" id="GO:0016787">
    <property type="term" value="F:hydrolase activity"/>
    <property type="evidence" value="ECO:0007669"/>
    <property type="project" value="UniProtKB-KW"/>
</dbReference>
<dbReference type="AlphaFoldDB" id="A0A6G0WSL8"/>
<dbReference type="InterPro" id="IPR058353">
    <property type="entry name" value="DUF8040"/>
</dbReference>
<dbReference type="PANTHER" id="PTHR22930:SF85">
    <property type="entry name" value="GH03217P-RELATED"/>
    <property type="match status" value="1"/>
</dbReference>
<keyword evidence="6" id="KW-0378">Hydrolase</keyword>
<dbReference type="PANTHER" id="PTHR22930">
    <property type="match status" value="1"/>
</dbReference>
<evidence type="ECO:0000256" key="6">
    <source>
        <dbReference type="ARBA" id="ARBA00022801"/>
    </source>
</evidence>
<evidence type="ECO:0000256" key="2">
    <source>
        <dbReference type="ARBA" id="ARBA00004123"/>
    </source>
</evidence>
<evidence type="ECO:0000259" key="9">
    <source>
        <dbReference type="Pfam" id="PF26138"/>
    </source>
</evidence>
<dbReference type="InterPro" id="IPR027806">
    <property type="entry name" value="HARBI1_dom"/>
</dbReference>
<keyword evidence="11" id="KW-1185">Reference proteome</keyword>
<dbReference type="OrthoDB" id="6582661at2759"/>